<protein>
    <recommendedName>
        <fullName evidence="3">Ubiquitin-like domain-containing protein</fullName>
    </recommendedName>
</protein>
<accession>A0ABD2ZI00</accession>
<dbReference type="InterPro" id="IPR000626">
    <property type="entry name" value="Ubiquitin-like_dom"/>
</dbReference>
<organism evidence="4 5">
    <name type="scientific">Cinchona calisaya</name>
    <dbReference type="NCBI Taxonomy" id="153742"/>
    <lineage>
        <taxon>Eukaryota</taxon>
        <taxon>Viridiplantae</taxon>
        <taxon>Streptophyta</taxon>
        <taxon>Embryophyta</taxon>
        <taxon>Tracheophyta</taxon>
        <taxon>Spermatophyta</taxon>
        <taxon>Magnoliopsida</taxon>
        <taxon>eudicotyledons</taxon>
        <taxon>Gunneridae</taxon>
        <taxon>Pentapetalae</taxon>
        <taxon>asterids</taxon>
        <taxon>lamiids</taxon>
        <taxon>Gentianales</taxon>
        <taxon>Rubiaceae</taxon>
        <taxon>Cinchonoideae</taxon>
        <taxon>Cinchoneae</taxon>
        <taxon>Cinchona</taxon>
    </lineage>
</organism>
<evidence type="ECO:0000313" key="4">
    <source>
        <dbReference type="EMBL" id="KAL3517338.1"/>
    </source>
</evidence>
<feature type="domain" description="Ubiquitin-like" evidence="3">
    <location>
        <begin position="1"/>
        <end position="61"/>
    </location>
</feature>
<dbReference type="AlphaFoldDB" id="A0ABD2ZI00"/>
<reference evidence="4 5" key="1">
    <citation type="submission" date="2024-11" db="EMBL/GenBank/DDBJ databases">
        <title>A near-complete genome assembly of Cinchona calisaya.</title>
        <authorList>
            <person name="Lian D.C."/>
            <person name="Zhao X.W."/>
            <person name="Wei L."/>
        </authorList>
    </citation>
    <scope>NUCLEOTIDE SEQUENCE [LARGE SCALE GENOMIC DNA]</scope>
    <source>
        <tissue evidence="4">Nenye</tissue>
    </source>
</reference>
<evidence type="ECO:0000259" key="3">
    <source>
        <dbReference type="PROSITE" id="PS50053"/>
    </source>
</evidence>
<dbReference type="PRINTS" id="PR00348">
    <property type="entry name" value="UBIQUITIN"/>
</dbReference>
<sequence>MMITLEVERSDTIDNVKAKIQVISPDQQRSIFVGKDLEDCRTLVEFNIQKESILLLVLRLRVVLDDGNQTKEHNFVYDDDVIKASFMVSNSGHKDLKLLSKVHYARILYLKRNFLEATLFYDISQLGSGNLGMSKFLRSKFP</sequence>
<keyword evidence="2" id="KW-0832">Ubl conjugation</keyword>
<dbReference type="EMBL" id="JBJUIK010000010">
    <property type="protein sequence ID" value="KAL3517338.1"/>
    <property type="molecule type" value="Genomic_DNA"/>
</dbReference>
<gene>
    <name evidence="4" type="ORF">ACH5RR_024240</name>
</gene>
<evidence type="ECO:0000256" key="1">
    <source>
        <dbReference type="ARBA" id="ARBA00022499"/>
    </source>
</evidence>
<dbReference type="Pfam" id="PF00240">
    <property type="entry name" value="ubiquitin"/>
    <property type="match status" value="1"/>
</dbReference>
<dbReference type="PROSITE" id="PS50053">
    <property type="entry name" value="UBIQUITIN_2"/>
    <property type="match status" value="1"/>
</dbReference>
<evidence type="ECO:0000313" key="5">
    <source>
        <dbReference type="Proteomes" id="UP001630127"/>
    </source>
</evidence>
<name>A0ABD2ZI00_9GENT</name>
<dbReference type="GO" id="GO:0003729">
    <property type="term" value="F:mRNA binding"/>
    <property type="evidence" value="ECO:0007669"/>
    <property type="project" value="UniProtKB-ARBA"/>
</dbReference>
<evidence type="ECO:0000256" key="2">
    <source>
        <dbReference type="ARBA" id="ARBA00022843"/>
    </source>
</evidence>
<comment type="caution">
    <text evidence="4">The sequence shown here is derived from an EMBL/GenBank/DDBJ whole genome shotgun (WGS) entry which is preliminary data.</text>
</comment>
<dbReference type="InterPro" id="IPR050158">
    <property type="entry name" value="Ubiquitin_ubiquitin-like"/>
</dbReference>
<dbReference type="InterPro" id="IPR019956">
    <property type="entry name" value="Ubiquitin_dom"/>
</dbReference>
<keyword evidence="1" id="KW-1017">Isopeptide bond</keyword>
<dbReference type="PANTHER" id="PTHR10666">
    <property type="entry name" value="UBIQUITIN"/>
    <property type="match status" value="1"/>
</dbReference>
<dbReference type="InterPro" id="IPR029071">
    <property type="entry name" value="Ubiquitin-like_domsf"/>
</dbReference>
<dbReference type="SUPFAM" id="SSF54236">
    <property type="entry name" value="Ubiquitin-like"/>
    <property type="match status" value="1"/>
</dbReference>
<dbReference type="Gene3D" id="3.10.20.90">
    <property type="entry name" value="Phosphatidylinositol 3-kinase Catalytic Subunit, Chain A, domain 1"/>
    <property type="match status" value="1"/>
</dbReference>
<proteinExistence type="predicted"/>
<dbReference type="Proteomes" id="UP001630127">
    <property type="component" value="Unassembled WGS sequence"/>
</dbReference>
<dbReference type="SMART" id="SM00213">
    <property type="entry name" value="UBQ"/>
    <property type="match status" value="1"/>
</dbReference>
<keyword evidence="5" id="KW-1185">Reference proteome</keyword>